<dbReference type="Proteomes" id="UP000492820">
    <property type="component" value="Unassembled WGS sequence"/>
</dbReference>
<organism evidence="1">
    <name type="scientific">Echinococcus granulosus</name>
    <name type="common">Hydatid tapeworm</name>
    <dbReference type="NCBI Taxonomy" id="6210"/>
    <lineage>
        <taxon>Eukaryota</taxon>
        <taxon>Metazoa</taxon>
        <taxon>Spiralia</taxon>
        <taxon>Lophotrochozoa</taxon>
        <taxon>Platyhelminthes</taxon>
        <taxon>Cestoda</taxon>
        <taxon>Eucestoda</taxon>
        <taxon>Cyclophyllidea</taxon>
        <taxon>Taeniidae</taxon>
        <taxon>Echinococcus</taxon>
        <taxon>Echinococcus granulosus group</taxon>
    </lineage>
</organism>
<reference evidence="3" key="3">
    <citation type="submission" date="2020-10" db="UniProtKB">
        <authorList>
            <consortium name="WormBaseParasite"/>
        </authorList>
    </citation>
    <scope>IDENTIFICATION</scope>
</reference>
<evidence type="ECO:0000313" key="3">
    <source>
        <dbReference type="WBParaSite" id="EgrG_002005600"/>
    </source>
</evidence>
<protein>
    <submittedName>
        <fullName evidence="3">Ovule protein</fullName>
    </submittedName>
</protein>
<reference evidence="1" key="2">
    <citation type="submission" date="2014-06" db="EMBL/GenBank/DDBJ databases">
        <authorList>
            <person name="Aslett M."/>
        </authorList>
    </citation>
    <scope>NUCLEOTIDE SEQUENCE</scope>
</reference>
<dbReference type="AlphaFoldDB" id="A0A068X4L4"/>
<sequence length="93" mass="10539">MVARTQTNLYPMAIQASIKPLLLGKQRSSKSRGRHSIVVSIIKVGVNILCDIHDRVGSHVPYCEHTCIHYTLCIVSLFTFMQSDRSFNDVKTY</sequence>
<reference evidence="1 2" key="1">
    <citation type="journal article" date="2013" name="Nature">
        <title>The genomes of four tapeworm species reveal adaptations to parasitism.</title>
        <authorList>
            <person name="Tsai I.J."/>
            <person name="Zarowiecki M."/>
            <person name="Holroyd N."/>
            <person name="Garciarrubio A."/>
            <person name="Sanchez-Flores A."/>
            <person name="Brooks K.L."/>
            <person name="Tracey A."/>
            <person name="Bobes R.J."/>
            <person name="Fragoso G."/>
            <person name="Sciutto E."/>
            <person name="Aslett M."/>
            <person name="Beasley H."/>
            <person name="Bennett H.M."/>
            <person name="Cai J."/>
            <person name="Camicia F."/>
            <person name="Clark R."/>
            <person name="Cucher M."/>
            <person name="De Silva N."/>
            <person name="Day T.A."/>
            <person name="Deplazes P."/>
            <person name="Estrada K."/>
            <person name="Fernandez C."/>
            <person name="Holland P.W."/>
            <person name="Hou J."/>
            <person name="Hu S."/>
            <person name="Huckvale T."/>
            <person name="Hung S.S."/>
            <person name="Kamenetzky L."/>
            <person name="Keane J.A."/>
            <person name="Kiss F."/>
            <person name="Koziol U."/>
            <person name="Lambert O."/>
            <person name="Liu K."/>
            <person name="Luo X."/>
            <person name="Luo Y."/>
            <person name="Macchiaroli N."/>
            <person name="Nichol S."/>
            <person name="Paps J."/>
            <person name="Parkinson J."/>
            <person name="Pouchkina-Stantcheva N."/>
            <person name="Riddiford N."/>
            <person name="Rosenzvit M."/>
            <person name="Salinas G."/>
            <person name="Wasmuth J.D."/>
            <person name="Zamanian M."/>
            <person name="Zheng Y."/>
            <person name="Cai X."/>
            <person name="Soberon X."/>
            <person name="Olson P.D."/>
            <person name="Laclette J.P."/>
            <person name="Brehm K."/>
            <person name="Berriman M."/>
            <person name="Garciarrubio A."/>
            <person name="Bobes R.J."/>
            <person name="Fragoso G."/>
            <person name="Sanchez-Flores A."/>
            <person name="Estrada K."/>
            <person name="Cevallos M.A."/>
            <person name="Morett E."/>
            <person name="Gonzalez V."/>
            <person name="Portillo T."/>
            <person name="Ochoa-Leyva A."/>
            <person name="Jose M.V."/>
            <person name="Sciutto E."/>
            <person name="Landa A."/>
            <person name="Jimenez L."/>
            <person name="Valdes V."/>
            <person name="Carrero J.C."/>
            <person name="Larralde C."/>
            <person name="Morales-Montor J."/>
            <person name="Limon-Lason J."/>
            <person name="Soberon X."/>
            <person name="Laclette J.P."/>
        </authorList>
    </citation>
    <scope>NUCLEOTIDE SEQUENCE [LARGE SCALE GENOMIC DNA]</scope>
</reference>
<evidence type="ECO:0000313" key="2">
    <source>
        <dbReference type="Proteomes" id="UP000492820"/>
    </source>
</evidence>
<name>A0A068X4L4_ECHGR</name>
<evidence type="ECO:0000313" key="1">
    <source>
        <dbReference type="EMBL" id="CDS24956.1"/>
    </source>
</evidence>
<dbReference type="EMBL" id="LK028657">
    <property type="protein sequence ID" value="CDS24956.1"/>
    <property type="molecule type" value="Genomic_DNA"/>
</dbReference>
<gene>
    <name evidence="1" type="ORF">EgrG_002005600</name>
</gene>
<dbReference type="WBParaSite" id="EgrG_002005600">
    <property type="protein sequence ID" value="EgrG_002005600"/>
    <property type="gene ID" value="EgrG_002005600"/>
</dbReference>
<proteinExistence type="predicted"/>
<accession>A0A068X4L4</accession>